<dbReference type="AlphaFoldDB" id="A0A518HEY8"/>
<dbReference type="SUPFAM" id="SSF51182">
    <property type="entry name" value="RmlC-like cupins"/>
    <property type="match status" value="1"/>
</dbReference>
<accession>A0A518HEY8</accession>
<dbReference type="InterPro" id="IPR011051">
    <property type="entry name" value="RmlC_Cupin_sf"/>
</dbReference>
<dbReference type="EMBL" id="CP036428">
    <property type="protein sequence ID" value="QDV39413.1"/>
    <property type="molecule type" value="Genomic_DNA"/>
</dbReference>
<dbReference type="RefSeq" id="WP_145279638.1">
    <property type="nucleotide sequence ID" value="NZ_CP036428.1"/>
</dbReference>
<dbReference type="OrthoDB" id="9794183at2"/>
<dbReference type="PANTHER" id="PTHR36440">
    <property type="entry name" value="PUTATIVE (AFU_ORTHOLOGUE AFUA_8G07350)-RELATED"/>
    <property type="match status" value="1"/>
</dbReference>
<keyword evidence="3" id="KW-1185">Reference proteome</keyword>
<geneLocation type="plasmid" evidence="3">
    <name>pelp_2</name>
</geneLocation>
<sequence>MDAPTIVVKPGDGRSVWLGGMGVVFKLSRADTGGAFAVVEHPIEPGRLVLPHVHTHEDEYSYVLEGTIGARVGDREFVAGPGSYLIKPRGLMHTFWNAGPGPARLLEAIAPAGFEAYFAELAEAGDPGRRQELSAKYGVTYSSEWVAELISRYHLKLLGH</sequence>
<evidence type="ECO:0000259" key="1">
    <source>
        <dbReference type="Pfam" id="PF07883"/>
    </source>
</evidence>
<dbReference type="Gene3D" id="2.60.120.10">
    <property type="entry name" value="Jelly Rolls"/>
    <property type="match status" value="1"/>
</dbReference>
<dbReference type="Proteomes" id="UP000317835">
    <property type="component" value="Plasmid pElP_2"/>
</dbReference>
<reference evidence="2 3" key="1">
    <citation type="submission" date="2019-02" db="EMBL/GenBank/DDBJ databases">
        <title>Deep-cultivation of Planctomycetes and their phenomic and genomic characterization uncovers novel biology.</title>
        <authorList>
            <person name="Wiegand S."/>
            <person name="Jogler M."/>
            <person name="Boedeker C."/>
            <person name="Pinto D."/>
            <person name="Vollmers J."/>
            <person name="Rivas-Marin E."/>
            <person name="Kohn T."/>
            <person name="Peeters S.H."/>
            <person name="Heuer A."/>
            <person name="Rast P."/>
            <person name="Oberbeckmann S."/>
            <person name="Bunk B."/>
            <person name="Jeske O."/>
            <person name="Meyerdierks A."/>
            <person name="Storesund J.E."/>
            <person name="Kallscheuer N."/>
            <person name="Luecker S."/>
            <person name="Lage O.M."/>
            <person name="Pohl T."/>
            <person name="Merkel B.J."/>
            <person name="Hornburger P."/>
            <person name="Mueller R.-W."/>
            <person name="Bruemmer F."/>
            <person name="Labrenz M."/>
            <person name="Spormann A.M."/>
            <person name="Op den Camp H."/>
            <person name="Overmann J."/>
            <person name="Amann R."/>
            <person name="Jetten M.S.M."/>
            <person name="Mascher T."/>
            <person name="Medema M.H."/>
            <person name="Devos D.P."/>
            <person name="Kaster A.-K."/>
            <person name="Ovreas L."/>
            <person name="Rohde M."/>
            <person name="Galperin M.Y."/>
            <person name="Jogler C."/>
        </authorList>
    </citation>
    <scope>NUCLEOTIDE SEQUENCE [LARGE SCALE GENOMIC DNA]</scope>
    <source>
        <strain evidence="2 3">ElP</strain>
        <plasmid evidence="3">pelp_2</plasmid>
    </source>
</reference>
<dbReference type="KEGG" id="tpla:ElP_73800"/>
<proteinExistence type="predicted"/>
<protein>
    <submittedName>
        <fullName evidence="2">Cupin domain protein</fullName>
    </submittedName>
</protein>
<evidence type="ECO:0000313" key="2">
    <source>
        <dbReference type="EMBL" id="QDV39413.1"/>
    </source>
</evidence>
<dbReference type="PANTHER" id="PTHR36440:SF1">
    <property type="entry name" value="PUTATIVE (AFU_ORTHOLOGUE AFUA_8G07350)-RELATED"/>
    <property type="match status" value="1"/>
</dbReference>
<keyword evidence="2" id="KW-0614">Plasmid</keyword>
<dbReference type="Pfam" id="PF07883">
    <property type="entry name" value="Cupin_2"/>
    <property type="match status" value="1"/>
</dbReference>
<dbReference type="InterPro" id="IPR053146">
    <property type="entry name" value="QDO-like"/>
</dbReference>
<gene>
    <name evidence="2" type="ORF">ElP_73800</name>
</gene>
<dbReference type="InterPro" id="IPR013096">
    <property type="entry name" value="Cupin_2"/>
</dbReference>
<dbReference type="InterPro" id="IPR014710">
    <property type="entry name" value="RmlC-like_jellyroll"/>
</dbReference>
<organism evidence="2 3">
    <name type="scientific">Tautonia plasticadhaerens</name>
    <dbReference type="NCBI Taxonomy" id="2527974"/>
    <lineage>
        <taxon>Bacteria</taxon>
        <taxon>Pseudomonadati</taxon>
        <taxon>Planctomycetota</taxon>
        <taxon>Planctomycetia</taxon>
        <taxon>Isosphaerales</taxon>
        <taxon>Isosphaeraceae</taxon>
        <taxon>Tautonia</taxon>
    </lineage>
</organism>
<feature type="domain" description="Cupin type-2" evidence="1">
    <location>
        <begin position="43"/>
        <end position="107"/>
    </location>
</feature>
<name>A0A518HEY8_9BACT</name>
<evidence type="ECO:0000313" key="3">
    <source>
        <dbReference type="Proteomes" id="UP000317835"/>
    </source>
</evidence>